<evidence type="ECO:0000313" key="1">
    <source>
        <dbReference type="EMBL" id="MPV91546.1"/>
    </source>
</evidence>
<comment type="caution">
    <text evidence="1">The sequence shown here is derived from an EMBL/GenBank/DDBJ whole genome shotgun (WGS) entry which is preliminary data.</text>
</comment>
<accession>A0A6A7JT30</accession>
<sequence>MHCSSSSTKLVLSLAAISFFNSYSTAEITGPNCTGNTCTITNDQTGTIQIQGHNSTNSLTIQKDATLTNTANLISITEKAIHVYGSNTDMLNVTTILNKGTINGNIYIGMG</sequence>
<dbReference type="AlphaFoldDB" id="A0A6A7JT30"/>
<gene>
    <name evidence="1" type="ORF">GC022_05115</name>
</gene>
<organism evidence="1">
    <name type="scientific">Campylobacter hepaticus</name>
    <dbReference type="NCBI Taxonomy" id="1813019"/>
    <lineage>
        <taxon>Bacteria</taxon>
        <taxon>Pseudomonadati</taxon>
        <taxon>Campylobacterota</taxon>
        <taxon>Epsilonproteobacteria</taxon>
        <taxon>Campylobacterales</taxon>
        <taxon>Campylobacteraceae</taxon>
        <taxon>Campylobacter</taxon>
    </lineage>
</organism>
<proteinExistence type="predicted"/>
<dbReference type="EMBL" id="WHMJ01000011">
    <property type="protein sequence ID" value="MPV91546.1"/>
    <property type="molecule type" value="Genomic_DNA"/>
</dbReference>
<protein>
    <submittedName>
        <fullName evidence="1">Uncharacterized protein</fullName>
    </submittedName>
</protein>
<dbReference type="RefSeq" id="WP_124133900.1">
    <property type="nucleotide sequence ID" value="NZ_CP065357.1"/>
</dbReference>
<name>A0A6A7JT30_9BACT</name>
<reference evidence="1" key="1">
    <citation type="journal article" date="2019" name="Front. Microbiol.">
        <title>Campylobacter hepaticus, the cause of Spotty Liver Disease in chickens: Transmission and routes of infection.</title>
        <authorList>
            <person name="Van T.H."/>
            <person name="Moore R.J."/>
            <person name="Phung C."/>
        </authorList>
    </citation>
    <scope>NUCLEOTIDE SEQUENCE</scope>
    <source>
        <strain evidence="1">QLD_2/QLD</strain>
    </source>
</reference>